<dbReference type="SUPFAM" id="SSF55347">
    <property type="entry name" value="Glyceraldehyde-3-phosphate dehydrogenase-like, C-terminal domain"/>
    <property type="match status" value="1"/>
</dbReference>
<dbReference type="InterPro" id="IPR020830">
    <property type="entry name" value="GlycerAld_3-P_DH_AS"/>
</dbReference>
<dbReference type="RefSeq" id="WP_131004417.1">
    <property type="nucleotide sequence ID" value="NZ_JBHSZR010000008.1"/>
</dbReference>
<dbReference type="GO" id="GO:0050661">
    <property type="term" value="F:NADP binding"/>
    <property type="evidence" value="ECO:0007669"/>
    <property type="project" value="InterPro"/>
</dbReference>
<dbReference type="EMBL" id="SIUB01000009">
    <property type="protein sequence ID" value="TBN47958.1"/>
    <property type="molecule type" value="Genomic_DNA"/>
</dbReference>
<proteinExistence type="inferred from homology"/>
<protein>
    <recommendedName>
        <fullName evidence="9">Glyceraldehyde-3-phosphate dehydrogenase</fullName>
        <ecNumber evidence="9">1.2.1.-</ecNumber>
    </recommendedName>
</protein>
<feature type="binding site" evidence="5">
    <location>
        <position position="184"/>
    </location>
    <ligand>
        <name>D-glyceraldehyde 3-phosphate</name>
        <dbReference type="ChEBI" id="CHEBI:59776"/>
    </ligand>
</feature>
<sequence length="337" mass="35707">MAVKVAINGFGRIGRLVLRAIVESGRKDIQVVAINDLGPVETNAHLLRYDSVHGRFPAEVTVNGDVITVAGHGDIKVTAIRNPAELPHGELGVDIALECTGIFTAKDKAAAHLQAGAKRVIVSAPGDGVDLTVVFGVNEDKLTKDHLIVSNASCTTNCLAPVAKVLNDAIGIERGFMTTIHSYTGDQPTLDTMHKDLYRGRAAALSMIPTSTGAAKAVGLVLPELKGKLDGVSIRVPTPNVSVIDFKFVPKRPTTVDEVNDAMKAAAAGPMKGILDIVDAPLVSSDFNHNPHSSSFALDQTKVLEGNFVRVMAWYDNEWGFSSRMSDTAVALGKLLG</sequence>
<evidence type="ECO:0000256" key="7">
    <source>
        <dbReference type="PIRSR" id="PIRSR000149-4"/>
    </source>
</evidence>
<dbReference type="OrthoDB" id="9803304at2"/>
<evidence type="ECO:0000256" key="6">
    <source>
        <dbReference type="PIRSR" id="PIRSR000149-3"/>
    </source>
</evidence>
<feature type="binding site" evidence="5">
    <location>
        <begin position="153"/>
        <end position="155"/>
    </location>
    <ligand>
        <name>D-glyceraldehyde 3-phosphate</name>
        <dbReference type="ChEBI" id="CHEBI:59776"/>
    </ligand>
</feature>
<dbReference type="Pfam" id="PF02800">
    <property type="entry name" value="Gp_dh_C"/>
    <property type="match status" value="1"/>
</dbReference>
<accession>A0A4Q9GAN9</accession>
<dbReference type="InterPro" id="IPR020828">
    <property type="entry name" value="GlycerAld_3-P_DH_NAD(P)-bd"/>
</dbReference>
<dbReference type="Gene3D" id="3.40.50.720">
    <property type="entry name" value="NAD(P)-binding Rossmann-like Domain"/>
    <property type="match status" value="1"/>
</dbReference>
<gene>
    <name evidence="11" type="primary">gap</name>
    <name evidence="11" type="ORF">EYR15_15185</name>
</gene>
<evidence type="ECO:0000256" key="9">
    <source>
        <dbReference type="RuleBase" id="RU361160"/>
    </source>
</evidence>
<dbReference type="FunFam" id="3.30.360.10:FF:000002">
    <property type="entry name" value="Glyceraldehyde-3-phosphate dehydrogenase"/>
    <property type="match status" value="1"/>
</dbReference>
<dbReference type="PRINTS" id="PR00078">
    <property type="entry name" value="G3PDHDRGNASE"/>
</dbReference>
<name>A0A4Q9GAN9_9HYPH</name>
<feature type="site" description="Activates thiol group during catalysis" evidence="7">
    <location>
        <position position="181"/>
    </location>
</feature>
<feature type="binding site" evidence="6">
    <location>
        <position position="81"/>
    </location>
    <ligand>
        <name>NAD(+)</name>
        <dbReference type="ChEBI" id="CHEBI:57540"/>
    </ligand>
</feature>
<dbReference type="PIRSF" id="PIRSF000149">
    <property type="entry name" value="GAP_DH"/>
    <property type="match status" value="1"/>
</dbReference>
<feature type="domain" description="Glyceraldehyde 3-phosphate dehydrogenase NAD(P) binding" evidence="10">
    <location>
        <begin position="3"/>
        <end position="154"/>
    </location>
</feature>
<organism evidence="11 12">
    <name type="scientific">Hansschlegelia quercus</name>
    <dbReference type="NCBI Taxonomy" id="2528245"/>
    <lineage>
        <taxon>Bacteria</taxon>
        <taxon>Pseudomonadati</taxon>
        <taxon>Pseudomonadota</taxon>
        <taxon>Alphaproteobacteria</taxon>
        <taxon>Hyphomicrobiales</taxon>
        <taxon>Methylopilaceae</taxon>
        <taxon>Hansschlegelia</taxon>
    </lineage>
</organism>
<dbReference type="InterPro" id="IPR020829">
    <property type="entry name" value="GlycerAld_3-P_DH_cat"/>
</dbReference>
<feature type="binding site" evidence="5">
    <location>
        <position position="235"/>
    </location>
    <ligand>
        <name>D-glyceraldehyde 3-phosphate</name>
        <dbReference type="ChEBI" id="CHEBI:59776"/>
    </ligand>
</feature>
<dbReference type="InterPro" id="IPR020831">
    <property type="entry name" value="GlycerAld/Erythrose_P_DH"/>
</dbReference>
<dbReference type="GO" id="GO:0006006">
    <property type="term" value="P:glucose metabolic process"/>
    <property type="evidence" value="ECO:0007669"/>
    <property type="project" value="InterPro"/>
</dbReference>
<comment type="subunit">
    <text evidence="2">Homotetramer.</text>
</comment>
<feature type="binding site" evidence="6">
    <location>
        <position position="36"/>
    </location>
    <ligand>
        <name>NAD(+)</name>
        <dbReference type="ChEBI" id="CHEBI:57540"/>
    </ligand>
</feature>
<dbReference type="GO" id="GO:0051287">
    <property type="term" value="F:NAD binding"/>
    <property type="evidence" value="ECO:0007669"/>
    <property type="project" value="InterPro"/>
</dbReference>
<dbReference type="Proteomes" id="UP000291613">
    <property type="component" value="Unassembled WGS sequence"/>
</dbReference>
<evidence type="ECO:0000256" key="1">
    <source>
        <dbReference type="ARBA" id="ARBA00007406"/>
    </source>
</evidence>
<dbReference type="FunFam" id="3.40.50.720:FF:000001">
    <property type="entry name" value="Glyceraldehyde-3-phosphate dehydrogenase"/>
    <property type="match status" value="1"/>
</dbReference>
<dbReference type="AlphaFoldDB" id="A0A4Q9GAN9"/>
<evidence type="ECO:0000313" key="11">
    <source>
        <dbReference type="EMBL" id="TBN47958.1"/>
    </source>
</evidence>
<evidence type="ECO:0000256" key="5">
    <source>
        <dbReference type="PIRSR" id="PIRSR000149-2"/>
    </source>
</evidence>
<feature type="binding site" evidence="6">
    <location>
        <position position="123"/>
    </location>
    <ligand>
        <name>NAD(+)</name>
        <dbReference type="ChEBI" id="CHEBI:57540"/>
    </ligand>
</feature>
<feature type="binding site" evidence="6">
    <location>
        <begin position="12"/>
        <end position="13"/>
    </location>
    <ligand>
        <name>NAD(+)</name>
        <dbReference type="ChEBI" id="CHEBI:57540"/>
    </ligand>
</feature>
<comment type="similarity">
    <text evidence="1 8">Belongs to the glyceraldehyde-3-phosphate dehydrogenase family.</text>
</comment>
<dbReference type="SUPFAM" id="SSF51735">
    <property type="entry name" value="NAD(P)-binding Rossmann-fold domains"/>
    <property type="match status" value="1"/>
</dbReference>
<dbReference type="CDD" id="cd18126">
    <property type="entry name" value="GAPDH_I_C"/>
    <property type="match status" value="1"/>
</dbReference>
<feature type="active site" description="Nucleophile" evidence="4">
    <location>
        <position position="154"/>
    </location>
</feature>
<dbReference type="Gene3D" id="3.30.360.10">
    <property type="entry name" value="Dihydrodipicolinate Reductase, domain 2"/>
    <property type="match status" value="1"/>
</dbReference>
<evidence type="ECO:0000256" key="2">
    <source>
        <dbReference type="ARBA" id="ARBA00011881"/>
    </source>
</evidence>
<dbReference type="NCBIfam" id="TIGR01534">
    <property type="entry name" value="GAPDH-I"/>
    <property type="match status" value="1"/>
</dbReference>
<reference evidence="11 12" key="1">
    <citation type="submission" date="2019-02" db="EMBL/GenBank/DDBJ databases">
        <title>Hansschlegelia quercus sp. nov., a novel methylotrophic bacterium from buds of oak (Quercus robur L.).</title>
        <authorList>
            <person name="Agafonova N.V."/>
            <person name="Kaparullina E.N."/>
            <person name="Grouzdev D.S."/>
            <person name="Doronina N.V."/>
        </authorList>
    </citation>
    <scope>NUCLEOTIDE SEQUENCE [LARGE SCALE GENOMIC DNA]</scope>
    <source>
        <strain evidence="11 12">Dub</strain>
    </source>
</reference>
<dbReference type="PANTHER" id="PTHR43148">
    <property type="entry name" value="GLYCERALDEHYDE-3-PHOSPHATE DEHYDROGENASE 2"/>
    <property type="match status" value="1"/>
</dbReference>
<dbReference type="GO" id="GO:0016620">
    <property type="term" value="F:oxidoreductase activity, acting on the aldehyde or oxo group of donors, NAD or NADP as acceptor"/>
    <property type="evidence" value="ECO:0007669"/>
    <property type="project" value="InterPro"/>
</dbReference>
<evidence type="ECO:0000256" key="4">
    <source>
        <dbReference type="PIRSR" id="PIRSR000149-1"/>
    </source>
</evidence>
<feature type="binding site" evidence="5">
    <location>
        <begin position="212"/>
        <end position="213"/>
    </location>
    <ligand>
        <name>D-glyceraldehyde 3-phosphate</name>
        <dbReference type="ChEBI" id="CHEBI:59776"/>
    </ligand>
</feature>
<evidence type="ECO:0000256" key="3">
    <source>
        <dbReference type="ARBA" id="ARBA00023002"/>
    </source>
</evidence>
<dbReference type="CDD" id="cd05214">
    <property type="entry name" value="GAPDH_I_N"/>
    <property type="match status" value="1"/>
</dbReference>
<dbReference type="PROSITE" id="PS00071">
    <property type="entry name" value="GAPDH"/>
    <property type="match status" value="1"/>
</dbReference>
<dbReference type="InterPro" id="IPR036291">
    <property type="entry name" value="NAD(P)-bd_dom_sf"/>
</dbReference>
<dbReference type="Pfam" id="PF00044">
    <property type="entry name" value="Gp_dh_N"/>
    <property type="match status" value="1"/>
</dbReference>
<keyword evidence="6" id="KW-0547">Nucleotide-binding</keyword>
<feature type="binding site" evidence="6">
    <location>
        <position position="317"/>
    </location>
    <ligand>
        <name>NAD(+)</name>
        <dbReference type="ChEBI" id="CHEBI:57540"/>
    </ligand>
</feature>
<comment type="caution">
    <text evidence="11">The sequence shown here is derived from an EMBL/GenBank/DDBJ whole genome shotgun (WGS) entry which is preliminary data.</text>
</comment>
<evidence type="ECO:0000256" key="8">
    <source>
        <dbReference type="RuleBase" id="RU000397"/>
    </source>
</evidence>
<dbReference type="InterPro" id="IPR006424">
    <property type="entry name" value="Glyceraldehyde-3-P_DH_1"/>
</dbReference>
<evidence type="ECO:0000259" key="10">
    <source>
        <dbReference type="SMART" id="SM00846"/>
    </source>
</evidence>
<evidence type="ECO:0000313" key="12">
    <source>
        <dbReference type="Proteomes" id="UP000291613"/>
    </source>
</evidence>
<keyword evidence="12" id="KW-1185">Reference proteome</keyword>
<keyword evidence="6" id="KW-0520">NAD</keyword>
<dbReference type="EC" id="1.2.1.-" evidence="9"/>
<dbReference type="SMART" id="SM00846">
    <property type="entry name" value="Gp_dh_N"/>
    <property type="match status" value="1"/>
</dbReference>
<keyword evidence="3 9" id="KW-0560">Oxidoreductase</keyword>